<dbReference type="PANTHER" id="PTHR43009">
    <property type="entry name" value="HOMOGENTISATE SOLANESYLTRANSFERASE, CHLOROPLASTIC"/>
    <property type="match status" value="1"/>
</dbReference>
<keyword evidence="4 7" id="KW-0812">Transmembrane</keyword>
<keyword evidence="6 7" id="KW-0472">Membrane</keyword>
<evidence type="ECO:0000256" key="5">
    <source>
        <dbReference type="ARBA" id="ARBA00022989"/>
    </source>
</evidence>
<dbReference type="AlphaFoldDB" id="A0A2G5CCD7"/>
<feature type="transmembrane region" description="Helical" evidence="7">
    <location>
        <begin position="151"/>
        <end position="172"/>
    </location>
</feature>
<evidence type="ECO:0000256" key="7">
    <source>
        <dbReference type="SAM" id="Phobius"/>
    </source>
</evidence>
<dbReference type="Pfam" id="PF01040">
    <property type="entry name" value="UbiA"/>
    <property type="match status" value="1"/>
</dbReference>
<evidence type="ECO:0000256" key="4">
    <source>
        <dbReference type="ARBA" id="ARBA00022692"/>
    </source>
</evidence>
<dbReference type="EMBL" id="KZ305081">
    <property type="protein sequence ID" value="PIA28958.1"/>
    <property type="molecule type" value="Genomic_DNA"/>
</dbReference>
<evidence type="ECO:0000256" key="3">
    <source>
        <dbReference type="ARBA" id="ARBA00022679"/>
    </source>
</evidence>
<keyword evidence="9" id="KW-1185">Reference proteome</keyword>
<dbReference type="FunFam" id="1.10.357.140:FF:000011">
    <property type="entry name" value="Homogentisate phytyltransferase 1"/>
    <property type="match status" value="1"/>
</dbReference>
<gene>
    <name evidence="8" type="ORF">AQUCO_06400019v1</name>
</gene>
<evidence type="ECO:0000256" key="6">
    <source>
        <dbReference type="ARBA" id="ARBA00023136"/>
    </source>
</evidence>
<organism evidence="8 9">
    <name type="scientific">Aquilegia coerulea</name>
    <name type="common">Rocky mountain columbine</name>
    <dbReference type="NCBI Taxonomy" id="218851"/>
    <lineage>
        <taxon>Eukaryota</taxon>
        <taxon>Viridiplantae</taxon>
        <taxon>Streptophyta</taxon>
        <taxon>Embryophyta</taxon>
        <taxon>Tracheophyta</taxon>
        <taxon>Spermatophyta</taxon>
        <taxon>Magnoliopsida</taxon>
        <taxon>Ranunculales</taxon>
        <taxon>Ranunculaceae</taxon>
        <taxon>Thalictroideae</taxon>
        <taxon>Aquilegia</taxon>
    </lineage>
</organism>
<evidence type="ECO:0000256" key="1">
    <source>
        <dbReference type="ARBA" id="ARBA00004508"/>
    </source>
</evidence>
<proteinExistence type="inferred from homology"/>
<comment type="similarity">
    <text evidence="2">Belongs to the UbiA prenyltransferase family.</text>
</comment>
<feature type="transmembrane region" description="Helical" evidence="7">
    <location>
        <begin position="387"/>
        <end position="406"/>
    </location>
</feature>
<keyword evidence="5 7" id="KW-1133">Transmembrane helix</keyword>
<name>A0A2G5CCD7_AQUCA</name>
<feature type="transmembrane region" description="Helical" evidence="7">
    <location>
        <begin position="251"/>
        <end position="271"/>
    </location>
</feature>
<dbReference type="GO" id="GO:0016020">
    <property type="term" value="C:membrane"/>
    <property type="evidence" value="ECO:0007669"/>
    <property type="project" value="UniProtKB-SubCell"/>
</dbReference>
<feature type="transmembrane region" description="Helical" evidence="7">
    <location>
        <begin position="283"/>
        <end position="305"/>
    </location>
</feature>
<feature type="transmembrane region" description="Helical" evidence="7">
    <location>
        <begin position="199"/>
        <end position="218"/>
    </location>
</feature>
<dbReference type="InterPro" id="IPR044878">
    <property type="entry name" value="UbiA_sf"/>
</dbReference>
<reference evidence="8 9" key="1">
    <citation type="submission" date="2017-09" db="EMBL/GenBank/DDBJ databases">
        <title>WGS assembly of Aquilegia coerulea Goldsmith.</title>
        <authorList>
            <person name="Hodges S."/>
            <person name="Kramer E."/>
            <person name="Nordborg M."/>
            <person name="Tomkins J."/>
            <person name="Borevitz J."/>
            <person name="Derieg N."/>
            <person name="Yan J."/>
            <person name="Mihaltcheva S."/>
            <person name="Hayes R.D."/>
            <person name="Rokhsar D."/>
        </authorList>
    </citation>
    <scope>NUCLEOTIDE SEQUENCE [LARGE SCALE GENOMIC DNA]</scope>
    <source>
        <strain evidence="9">cv. Goldsmith</strain>
    </source>
</reference>
<keyword evidence="3" id="KW-0808">Transferase</keyword>
<evidence type="ECO:0000313" key="9">
    <source>
        <dbReference type="Proteomes" id="UP000230069"/>
    </source>
</evidence>
<feature type="transmembrane region" description="Helical" evidence="7">
    <location>
        <begin position="224"/>
        <end position="244"/>
    </location>
</feature>
<feature type="transmembrane region" description="Helical" evidence="7">
    <location>
        <begin position="331"/>
        <end position="351"/>
    </location>
</feature>
<comment type="subcellular location">
    <subcellularLocation>
        <location evidence="1">Plastid</location>
        <location evidence="1">Chloroplast membrane</location>
        <topology evidence="1">Multi-pass membrane protein</topology>
    </subcellularLocation>
</comment>
<dbReference type="CDD" id="cd13960">
    <property type="entry name" value="PT_UbiA_HPT1"/>
    <property type="match status" value="1"/>
</dbReference>
<dbReference type="PANTHER" id="PTHR43009:SF7">
    <property type="entry name" value="HOMOGENTISATE GERANYLGERANYLTRANSFERASE, CHLOROPLASTIC"/>
    <property type="match status" value="1"/>
</dbReference>
<dbReference type="Proteomes" id="UP000230069">
    <property type="component" value="Unassembled WGS sequence"/>
</dbReference>
<evidence type="ECO:0000256" key="2">
    <source>
        <dbReference type="ARBA" id="ARBA00005985"/>
    </source>
</evidence>
<evidence type="ECO:0000313" key="8">
    <source>
        <dbReference type="EMBL" id="PIA28958.1"/>
    </source>
</evidence>
<dbReference type="STRING" id="218851.A0A2G5CCD7"/>
<dbReference type="InParanoid" id="A0A2G5CCD7"/>
<dbReference type="OrthoDB" id="1502398at2759"/>
<dbReference type="Gene3D" id="1.10.357.140">
    <property type="entry name" value="UbiA prenyltransferase"/>
    <property type="match status" value="1"/>
</dbReference>
<dbReference type="Gene3D" id="1.20.120.1780">
    <property type="entry name" value="UbiA prenyltransferase"/>
    <property type="match status" value="1"/>
</dbReference>
<protein>
    <submittedName>
        <fullName evidence="8">Uncharacterized protein</fullName>
    </submittedName>
</protein>
<accession>A0A2G5CCD7</accession>
<dbReference type="InterPro" id="IPR044502">
    <property type="entry name" value="AtHST-like"/>
</dbReference>
<dbReference type="NCBIfam" id="NF009525">
    <property type="entry name" value="PRK12887.1"/>
    <property type="match status" value="1"/>
</dbReference>
<sequence length="410" mass="46169">MLGAQASSLVWATPRYLHHQDRKIKGKKCLNTQTRGLIVQCNALVNHKLYQGNPVKLLQCHPQKSSSIFCNLPIILKPFSNGWRCFQSKVLELEQKSQPDEPDHKPKTTLMAQLDAFYRFTRPHTIIGTFIGIISVSLLPVQTMADLSPTFFMGILKTLLPAILMNIYVVGLNQLYDIQIDKVNKPDLPLARGDFSKKVGTAIVVTVSTLSLCMGLAFKSPPLLFALLICFLLGSAYSVDLPFLRWKKHPLLAVTCILCVRALALQLAFFVHIQNYVLGKPIMFTKSLIFGTTFMCFFVAVIALFKDIPDVDGDRHYGIQSFSVQLGQEKVFWLCISMLFMAYGCAVVIGASSPYPLSKMVTIVGHCMLASNLWLRARCIDIKNKAAVTSFYMFIWNLFYAEYFLIPFVR</sequence>
<dbReference type="GO" id="GO:0004659">
    <property type="term" value="F:prenyltransferase activity"/>
    <property type="evidence" value="ECO:0007669"/>
    <property type="project" value="InterPro"/>
</dbReference>
<dbReference type="InterPro" id="IPR000537">
    <property type="entry name" value="UbiA_prenyltransferase"/>
</dbReference>
<feature type="transmembrane region" description="Helical" evidence="7">
    <location>
        <begin position="126"/>
        <end position="145"/>
    </location>
</feature>